<evidence type="ECO:0000313" key="3">
    <source>
        <dbReference type="Proteomes" id="UP000183975"/>
    </source>
</evidence>
<feature type="chain" id="PRO_5039661141" evidence="1">
    <location>
        <begin position="21"/>
        <end position="205"/>
    </location>
</feature>
<name>A0A1M6SAW9_9FIRM</name>
<accession>A0A1M6SAW9</accession>
<dbReference type="Pfam" id="PF03548">
    <property type="entry name" value="LolA"/>
    <property type="match status" value="1"/>
</dbReference>
<keyword evidence="3" id="KW-1185">Reference proteome</keyword>
<dbReference type="InterPro" id="IPR004564">
    <property type="entry name" value="OM_lipoprot_carrier_LolA-like"/>
</dbReference>
<protein>
    <submittedName>
        <fullName evidence="2">Outer membrane lipoprotein-sorting protein</fullName>
    </submittedName>
</protein>
<keyword evidence="2" id="KW-0449">Lipoprotein</keyword>
<dbReference type="Proteomes" id="UP000183975">
    <property type="component" value="Unassembled WGS sequence"/>
</dbReference>
<dbReference type="InterPro" id="IPR029046">
    <property type="entry name" value="LolA/LolB/LppX"/>
</dbReference>
<reference evidence="2 3" key="1">
    <citation type="submission" date="2016-11" db="EMBL/GenBank/DDBJ databases">
        <authorList>
            <person name="Jaros S."/>
            <person name="Januszkiewicz K."/>
            <person name="Wedrychowicz H."/>
        </authorList>
    </citation>
    <scope>NUCLEOTIDE SEQUENCE [LARGE SCALE GENOMIC DNA]</scope>
    <source>
        <strain evidence="2 3">DSM 14214</strain>
    </source>
</reference>
<dbReference type="RefSeq" id="WP_072850863.1">
    <property type="nucleotide sequence ID" value="NZ_FRAH01000026.1"/>
</dbReference>
<dbReference type="PANTHER" id="PTHR37507">
    <property type="entry name" value="SPORULATION PROTEIN YDCC"/>
    <property type="match status" value="1"/>
</dbReference>
<dbReference type="OrthoDB" id="2047841at2"/>
<organism evidence="2 3">
    <name type="scientific">Anaerotignum lactatifermentans DSM 14214</name>
    <dbReference type="NCBI Taxonomy" id="1121323"/>
    <lineage>
        <taxon>Bacteria</taxon>
        <taxon>Bacillati</taxon>
        <taxon>Bacillota</taxon>
        <taxon>Clostridia</taxon>
        <taxon>Lachnospirales</taxon>
        <taxon>Anaerotignaceae</taxon>
        <taxon>Anaerotignum</taxon>
    </lineage>
</organism>
<dbReference type="PROSITE" id="PS51257">
    <property type="entry name" value="PROKAR_LIPOPROTEIN"/>
    <property type="match status" value="1"/>
</dbReference>
<dbReference type="EMBL" id="FRAH01000026">
    <property type="protein sequence ID" value="SHK41840.1"/>
    <property type="molecule type" value="Genomic_DNA"/>
</dbReference>
<evidence type="ECO:0000256" key="1">
    <source>
        <dbReference type="SAM" id="SignalP"/>
    </source>
</evidence>
<gene>
    <name evidence="2" type="ORF">SAMN02745138_01696</name>
</gene>
<dbReference type="InterPro" id="IPR052944">
    <property type="entry name" value="Sporulation_related"/>
</dbReference>
<keyword evidence="1" id="KW-0732">Signal</keyword>
<dbReference type="AlphaFoldDB" id="A0A1M6SAW9"/>
<sequence length="205" mass="23400">MKRLILYVLALFCFACGCQKEEITPMAAIQQKLTDMEGYSCLATLTIYSNKGETVYETKQDFKSTGEYRMEMLSPDSAKGNYTVFDGKTVCQYNPRLKESVQREVPESQRRNELFLGQFLKNYLQSEGVSVETAAIDESRCTVLEAVIPENGSQLASEKLWVDNESLLPVRLSLYDADGKECLRLDYTTFTYNPHFDENLFRIPA</sequence>
<dbReference type="Gene3D" id="2.50.20.10">
    <property type="entry name" value="Lipoprotein localisation LolA/LolB/LppX"/>
    <property type="match status" value="1"/>
</dbReference>
<proteinExistence type="predicted"/>
<feature type="signal peptide" evidence="1">
    <location>
        <begin position="1"/>
        <end position="20"/>
    </location>
</feature>
<dbReference type="SUPFAM" id="SSF89392">
    <property type="entry name" value="Prokaryotic lipoproteins and lipoprotein localization factors"/>
    <property type="match status" value="1"/>
</dbReference>
<dbReference type="PANTHER" id="PTHR37507:SF2">
    <property type="entry name" value="SPORULATION PROTEIN YDCC"/>
    <property type="match status" value="1"/>
</dbReference>
<evidence type="ECO:0000313" key="2">
    <source>
        <dbReference type="EMBL" id="SHK41840.1"/>
    </source>
</evidence>